<organism evidence="1 2">
    <name type="scientific">Spiribacter salinus</name>
    <dbReference type="NCBI Taxonomy" id="1335746"/>
    <lineage>
        <taxon>Bacteria</taxon>
        <taxon>Pseudomonadati</taxon>
        <taxon>Pseudomonadota</taxon>
        <taxon>Gammaproteobacteria</taxon>
        <taxon>Chromatiales</taxon>
        <taxon>Ectothiorhodospiraceae</taxon>
        <taxon>Spiribacter</taxon>
    </lineage>
</organism>
<name>A0A540VRK1_9GAMM</name>
<dbReference type="Proteomes" id="UP000315400">
    <property type="component" value="Unassembled WGS sequence"/>
</dbReference>
<reference evidence="1 2" key="1">
    <citation type="submission" date="2019-06" db="EMBL/GenBank/DDBJ databases">
        <title>Metagenome assembled Genome of Spiribacter salinus SL48-SHIP from the microbial mat of Salt Lake 48 (Novosibirsk region, Russia).</title>
        <authorList>
            <person name="Shipova A."/>
            <person name="Rozanov A.S."/>
            <person name="Bryanskaya A.V."/>
            <person name="Peltek S.E."/>
        </authorList>
    </citation>
    <scope>NUCLEOTIDE SEQUENCE [LARGE SCALE GENOMIC DNA]</scope>
    <source>
        <strain evidence="1">SL48-SHIP-2</strain>
    </source>
</reference>
<comment type="caution">
    <text evidence="1">The sequence shown here is derived from an EMBL/GenBank/DDBJ whole genome shotgun (WGS) entry which is preliminary data.</text>
</comment>
<protein>
    <recommendedName>
        <fullName evidence="3">DUF2190 family protein</fullName>
    </recommendedName>
</protein>
<evidence type="ECO:0000313" key="1">
    <source>
        <dbReference type="EMBL" id="TQE99384.1"/>
    </source>
</evidence>
<evidence type="ECO:0000313" key="2">
    <source>
        <dbReference type="Proteomes" id="UP000315400"/>
    </source>
</evidence>
<accession>A0A540VRK1</accession>
<dbReference type="EMBL" id="VIFK01000066">
    <property type="protein sequence ID" value="TQE99384.1"/>
    <property type="molecule type" value="Genomic_DNA"/>
</dbReference>
<dbReference type="AlphaFoldDB" id="A0A540VRK1"/>
<evidence type="ECO:0008006" key="3">
    <source>
        <dbReference type="Google" id="ProtNLM"/>
    </source>
</evidence>
<gene>
    <name evidence="1" type="ORF">FKY71_08930</name>
</gene>
<sequence>MRTSYGLEAIEAAEDIAKDTLVFLDGDGKLAATTGNDVVPLGVLDAAVSAGDDASARRGTRVSYVVASEAITVGDNLMPAADGKVAVDAETTDDVRFAIACTSAASGEKLAIEFTSPEVVS</sequence>
<proteinExistence type="predicted"/>